<evidence type="ECO:0000313" key="4">
    <source>
        <dbReference type="Proteomes" id="UP000824782"/>
    </source>
</evidence>
<accession>A0AAV6YHI7</accession>
<keyword evidence="1 2" id="KW-0175">Coiled coil</keyword>
<feature type="non-terminal residue" evidence="3">
    <location>
        <position position="1"/>
    </location>
</feature>
<evidence type="ECO:0000256" key="1">
    <source>
        <dbReference type="ARBA" id="ARBA00023054"/>
    </source>
</evidence>
<dbReference type="PANTHER" id="PTHR32083">
    <property type="entry name" value="CILIA AND FLAGELLA-ASSOCIATED PROTEIN 58-RELATED"/>
    <property type="match status" value="1"/>
</dbReference>
<name>A0AAV6YHI7_ENGPU</name>
<dbReference type="EMBL" id="WNYA01036206">
    <property type="protein sequence ID" value="KAG8536929.1"/>
    <property type="molecule type" value="Genomic_DNA"/>
</dbReference>
<sequence length="213" mass="24910">RQLQKAMLKQANNHVIRDSLQKDVSRLSLHLQEVKEKREQKKIEIGRLTNMINEAEEDMMKLRKKYESAVQNRNERGVQLIEREEEVCIFYEKINTQEMLLRNGDVEMMALDEKIRFLKMKVTEEKWQIEQTKKALPNKKALEMDLVTLQIQLSQCDDRAAELEELAQGPNKEGRIRILEGKDPSVQDLMRKMEEVSVVGNKSNGFIGLRVSD</sequence>
<dbReference type="AlphaFoldDB" id="A0AAV6YHI7"/>
<dbReference type="Proteomes" id="UP000824782">
    <property type="component" value="Unassembled WGS sequence"/>
</dbReference>
<feature type="coiled-coil region" evidence="2">
    <location>
        <begin position="17"/>
        <end position="72"/>
    </location>
</feature>
<organism evidence="3 4">
    <name type="scientific">Engystomops pustulosus</name>
    <name type="common">Tungara frog</name>
    <name type="synonym">Physalaemus pustulosus</name>
    <dbReference type="NCBI Taxonomy" id="76066"/>
    <lineage>
        <taxon>Eukaryota</taxon>
        <taxon>Metazoa</taxon>
        <taxon>Chordata</taxon>
        <taxon>Craniata</taxon>
        <taxon>Vertebrata</taxon>
        <taxon>Euteleostomi</taxon>
        <taxon>Amphibia</taxon>
        <taxon>Batrachia</taxon>
        <taxon>Anura</taxon>
        <taxon>Neobatrachia</taxon>
        <taxon>Hyloidea</taxon>
        <taxon>Leptodactylidae</taxon>
        <taxon>Leiuperinae</taxon>
        <taxon>Engystomops</taxon>
    </lineage>
</organism>
<dbReference type="GO" id="GO:0005856">
    <property type="term" value="C:cytoskeleton"/>
    <property type="evidence" value="ECO:0007669"/>
    <property type="project" value="TreeGrafter"/>
</dbReference>
<dbReference type="PANTHER" id="PTHR32083:SF34">
    <property type="entry name" value="COILED-COIL DOMAIN-CONTAINING PROTEIN 146"/>
    <property type="match status" value="1"/>
</dbReference>
<comment type="caution">
    <text evidence="3">The sequence shown here is derived from an EMBL/GenBank/DDBJ whole genome shotgun (WGS) entry which is preliminary data.</text>
</comment>
<evidence type="ECO:0000313" key="3">
    <source>
        <dbReference type="EMBL" id="KAG8536929.1"/>
    </source>
</evidence>
<proteinExistence type="predicted"/>
<reference evidence="3" key="1">
    <citation type="thesis" date="2020" institute="ProQuest LLC" country="789 East Eisenhower Parkway, Ann Arbor, MI, USA">
        <title>Comparative Genomics and Chromosome Evolution.</title>
        <authorList>
            <person name="Mudd A.B."/>
        </authorList>
    </citation>
    <scope>NUCLEOTIDE SEQUENCE</scope>
    <source>
        <strain evidence="3">237g6f4</strain>
        <tissue evidence="3">Blood</tissue>
    </source>
</reference>
<evidence type="ECO:0000256" key="2">
    <source>
        <dbReference type="SAM" id="Coils"/>
    </source>
</evidence>
<keyword evidence="4" id="KW-1185">Reference proteome</keyword>
<gene>
    <name evidence="3" type="ORF">GDO81_025420</name>
</gene>
<protein>
    <submittedName>
        <fullName evidence="3">Uncharacterized protein</fullName>
    </submittedName>
</protein>